<dbReference type="EMBL" id="JABBWE010000022">
    <property type="protein sequence ID" value="KAG1795359.1"/>
    <property type="molecule type" value="Genomic_DNA"/>
</dbReference>
<comment type="caution">
    <text evidence="2">The sequence shown here is derived from an EMBL/GenBank/DDBJ whole genome shotgun (WGS) entry which is preliminary data.</text>
</comment>
<dbReference type="Proteomes" id="UP000719766">
    <property type="component" value="Unassembled WGS sequence"/>
</dbReference>
<dbReference type="PANTHER" id="PTHR43763:SF6">
    <property type="entry name" value="XAA-PRO AMINOPEPTIDASE 1"/>
    <property type="match status" value="1"/>
</dbReference>
<evidence type="ECO:0000313" key="2">
    <source>
        <dbReference type="EMBL" id="KAG1795359.1"/>
    </source>
</evidence>
<dbReference type="Pfam" id="PF16188">
    <property type="entry name" value="Peptidase_M24_C"/>
    <property type="match status" value="1"/>
</dbReference>
<feature type="domain" description="Peptidase M24 C-terminal" evidence="1">
    <location>
        <begin position="45"/>
        <end position="76"/>
    </location>
</feature>
<protein>
    <recommendedName>
        <fullName evidence="1">Peptidase M24 C-terminal domain-containing protein</fullName>
    </recommendedName>
</protein>
<dbReference type="RefSeq" id="XP_041161232.1">
    <property type="nucleotide sequence ID" value="XM_041310445.1"/>
</dbReference>
<dbReference type="PANTHER" id="PTHR43763">
    <property type="entry name" value="XAA-PRO AMINOPEPTIDASE 1"/>
    <property type="match status" value="1"/>
</dbReference>
<dbReference type="SUPFAM" id="SSF55920">
    <property type="entry name" value="Creatinase/aminopeptidase"/>
    <property type="match status" value="1"/>
</dbReference>
<evidence type="ECO:0000313" key="3">
    <source>
        <dbReference type="Proteomes" id="UP000719766"/>
    </source>
</evidence>
<proteinExistence type="predicted"/>
<accession>A0A9P7AUU3</accession>
<gene>
    <name evidence="2" type="ORF">HD556DRAFT_383809</name>
</gene>
<evidence type="ECO:0000259" key="1">
    <source>
        <dbReference type="Pfam" id="PF16188"/>
    </source>
</evidence>
<reference evidence="2" key="1">
    <citation type="journal article" date="2020" name="New Phytol.">
        <title>Comparative genomics reveals dynamic genome evolution in host specialist ectomycorrhizal fungi.</title>
        <authorList>
            <person name="Lofgren L.A."/>
            <person name="Nguyen N.H."/>
            <person name="Vilgalys R."/>
            <person name="Ruytinx J."/>
            <person name="Liao H.L."/>
            <person name="Branco S."/>
            <person name="Kuo A."/>
            <person name="LaButti K."/>
            <person name="Lipzen A."/>
            <person name="Andreopoulos W."/>
            <person name="Pangilinan J."/>
            <person name="Riley R."/>
            <person name="Hundley H."/>
            <person name="Na H."/>
            <person name="Barry K."/>
            <person name="Grigoriev I.V."/>
            <person name="Stajich J.E."/>
            <person name="Kennedy P.G."/>
        </authorList>
    </citation>
    <scope>NUCLEOTIDE SEQUENCE</scope>
    <source>
        <strain evidence="2">S12</strain>
    </source>
</reference>
<dbReference type="AlphaFoldDB" id="A0A9P7AUU3"/>
<dbReference type="InterPro" id="IPR036005">
    <property type="entry name" value="Creatinase/aminopeptidase-like"/>
</dbReference>
<dbReference type="InterPro" id="IPR050422">
    <property type="entry name" value="X-Pro_aminopeptidase_P"/>
</dbReference>
<sequence>MTVSNEPGYYADGRYGIHIENVVIVREAETPNNLGNGYEHVTMAKKWLNSYHAETLEKVEPLLHNDPRALEWLEREFSCVEDDPFRCGRLI</sequence>
<dbReference type="OrthoDB" id="9995434at2759"/>
<organism evidence="2 3">
    <name type="scientific">Suillus plorans</name>
    <dbReference type="NCBI Taxonomy" id="116603"/>
    <lineage>
        <taxon>Eukaryota</taxon>
        <taxon>Fungi</taxon>
        <taxon>Dikarya</taxon>
        <taxon>Basidiomycota</taxon>
        <taxon>Agaricomycotina</taxon>
        <taxon>Agaricomycetes</taxon>
        <taxon>Agaricomycetidae</taxon>
        <taxon>Boletales</taxon>
        <taxon>Suillineae</taxon>
        <taxon>Suillaceae</taxon>
        <taxon>Suillus</taxon>
    </lineage>
</organism>
<dbReference type="Gene3D" id="3.90.230.10">
    <property type="entry name" value="Creatinase/methionine aminopeptidase superfamily"/>
    <property type="match status" value="1"/>
</dbReference>
<name>A0A9P7AUU3_9AGAM</name>
<keyword evidence="3" id="KW-1185">Reference proteome</keyword>
<dbReference type="GeneID" id="64604209"/>
<dbReference type="InterPro" id="IPR032416">
    <property type="entry name" value="Peptidase_M24_C"/>
</dbReference>